<keyword evidence="1" id="KW-0732">Signal</keyword>
<reference evidence="2 3" key="1">
    <citation type="submission" date="2018-03" db="EMBL/GenBank/DDBJ databases">
        <title>Whole genome sequencing of Histamine producing bacteria.</title>
        <authorList>
            <person name="Butler K."/>
        </authorList>
    </citation>
    <scope>NUCLEOTIDE SEQUENCE [LARGE SCALE GENOMIC DNA]</scope>
    <source>
        <strain evidence="2 3">DSM 19138</strain>
    </source>
</reference>
<dbReference type="OrthoDB" id="9771071at2"/>
<feature type="chain" id="PRO_5015636881" evidence="1">
    <location>
        <begin position="21"/>
        <end position="412"/>
    </location>
</feature>
<accession>A0A2T3N9W7</accession>
<evidence type="ECO:0000256" key="1">
    <source>
        <dbReference type="SAM" id="SignalP"/>
    </source>
</evidence>
<gene>
    <name evidence="2" type="ORF">C9J01_18975</name>
</gene>
<evidence type="ECO:0000313" key="2">
    <source>
        <dbReference type="EMBL" id="PSW10295.1"/>
    </source>
</evidence>
<dbReference type="Gene3D" id="2.40.160.50">
    <property type="entry name" value="membrane protein fhac: a member of the omp85/tpsb transporter family"/>
    <property type="match status" value="1"/>
</dbReference>
<feature type="signal peptide" evidence="1">
    <location>
        <begin position="1"/>
        <end position="20"/>
    </location>
</feature>
<evidence type="ECO:0000313" key="3">
    <source>
        <dbReference type="Proteomes" id="UP000241346"/>
    </source>
</evidence>
<protein>
    <submittedName>
        <fullName evidence="2">Uncharacterized protein</fullName>
    </submittedName>
</protein>
<organism evidence="2 3">
    <name type="scientific">Photobacterium rosenbergii</name>
    <dbReference type="NCBI Taxonomy" id="294936"/>
    <lineage>
        <taxon>Bacteria</taxon>
        <taxon>Pseudomonadati</taxon>
        <taxon>Pseudomonadota</taxon>
        <taxon>Gammaproteobacteria</taxon>
        <taxon>Vibrionales</taxon>
        <taxon>Vibrionaceae</taxon>
        <taxon>Photobacterium</taxon>
    </lineage>
</organism>
<comment type="caution">
    <text evidence="2">The sequence shown here is derived from an EMBL/GenBank/DDBJ whole genome shotgun (WGS) entry which is preliminary data.</text>
</comment>
<sequence>MKKLLLTGLIASVFSGAVYADAIDDKKAEQEGVRFNTAIGPFYDPIFDFAGSVIPTLTYEIGDATKTSRTSLYGIYGSNGNWVAKVNTTNYLGSENQWKIFADATYTYAKLDVMNFMRFGQGLDAVQALSPDAAGFAGISDSPTVEVEQTTLRFEGDIGYQVIEDLYIGPSWIYVDTEFDRDSSAPEYGTINMITDKELTGYGIKVEYDKRSNPLTPLSGFYVSVNAQTIEVENTNGSVVGDLSAAADFLDGMGQQEAAAGLRGVQGMTLNGTDEYENVKADLRYYTPISDSTTFAWRGMANWNSEDAPTTLATLDSVATGFTMEIAGRSSYGTDFQLRHWLTNDIGIVGGVAFAKAQDVGTGGDDDIHYSGTVGFRYMLAPEDGLSMRLDITYNDQEEDNVLAFFNVGESF</sequence>
<proteinExistence type="predicted"/>
<dbReference type="RefSeq" id="WP_107299709.1">
    <property type="nucleotide sequence ID" value="NZ_PYMB01000011.1"/>
</dbReference>
<dbReference type="AlphaFoldDB" id="A0A2T3N9W7"/>
<dbReference type="EMBL" id="PYMB01000011">
    <property type="protein sequence ID" value="PSW10295.1"/>
    <property type="molecule type" value="Genomic_DNA"/>
</dbReference>
<dbReference type="Proteomes" id="UP000241346">
    <property type="component" value="Unassembled WGS sequence"/>
</dbReference>
<name>A0A2T3N9W7_9GAMM</name>